<evidence type="ECO:0000313" key="4">
    <source>
        <dbReference type="EMBL" id="CAE0657886.1"/>
    </source>
</evidence>
<dbReference type="SUPFAM" id="SSF52374">
    <property type="entry name" value="Nucleotidylyl transferase"/>
    <property type="match status" value="1"/>
</dbReference>
<name>A0A6U2XYV3_9EUKA</name>
<dbReference type="PANTHER" id="PTHR43793">
    <property type="entry name" value="FAD SYNTHASE"/>
    <property type="match status" value="1"/>
</dbReference>
<evidence type="ECO:0000256" key="1">
    <source>
        <dbReference type="ARBA" id="ARBA00022679"/>
    </source>
</evidence>
<sequence length="484" mass="54394">MNPSQRSLATGVAIGAGTALLLKQVYDYLGKRRPKVLVSGCFDLLHSGHVEFFKQASKYGDLYVRLGADENIKMLKNHDTMYCNEERVFMVKNIGCVYDAAISKGKGRYDFETDMKEIKPDLYVVNEDGSGMEKRQEIAKKHGVKIVVLPRTPSEGLEVRSSTSMKARLRDMVLKAEREKEAKDMAIGVPAFHKVFPWRLCFAGGWMDLKWCNHYYPGCAITINIKFNEKICRDYCGLATSSRKVAIRLWNGKFPSHLESLDAAKLLWGAENFDCYGSEKRHYSAGSQDHCGLMFPGVNKLCYKGGCHWPYKIVNMSDPNDSKQAAIFKWLEDVLYIVDIPFVSRPKGYNSQKINLLKDEKVSDAEKVNLVKALGEASEEAWKGIQEMDADKLGGALSNTMKAWKAMLPYTVDPFTNGDAEKSKKLLDFWKKYDYPNTKGCLFSGAGGGFLMVINDKPVENGIKITINTDNFCKPVKSGEIEAM</sequence>
<accession>A0A6U2XYV3</accession>
<dbReference type="AlphaFoldDB" id="A0A6U2XYV3"/>
<dbReference type="InterPro" id="IPR014729">
    <property type="entry name" value="Rossmann-like_a/b/a_fold"/>
</dbReference>
<protein>
    <recommendedName>
        <fullName evidence="3">Cytidyltransferase-like domain-containing protein</fullName>
    </recommendedName>
</protein>
<reference evidence="4" key="1">
    <citation type="submission" date="2021-01" db="EMBL/GenBank/DDBJ databases">
        <authorList>
            <person name="Corre E."/>
            <person name="Pelletier E."/>
            <person name="Niang G."/>
            <person name="Scheremetjew M."/>
            <person name="Finn R."/>
            <person name="Kale V."/>
            <person name="Holt S."/>
            <person name="Cochrane G."/>
            <person name="Meng A."/>
            <person name="Brown T."/>
            <person name="Cohen L."/>
        </authorList>
    </citation>
    <scope>NUCLEOTIDE SEQUENCE</scope>
    <source>
        <strain evidence="4">CCCM811</strain>
    </source>
</reference>
<keyword evidence="2" id="KW-0548">Nucleotidyltransferase</keyword>
<evidence type="ECO:0000256" key="2">
    <source>
        <dbReference type="ARBA" id="ARBA00022695"/>
    </source>
</evidence>
<dbReference type="InterPro" id="IPR050385">
    <property type="entry name" value="Archaeal_FAD_synthase"/>
</dbReference>
<dbReference type="EMBL" id="HBIV01012814">
    <property type="protein sequence ID" value="CAE0657886.1"/>
    <property type="molecule type" value="Transcribed_RNA"/>
</dbReference>
<dbReference type="Pfam" id="PF01467">
    <property type="entry name" value="CTP_transf_like"/>
    <property type="match status" value="1"/>
</dbReference>
<organism evidence="4">
    <name type="scientific">Lotharella globosa</name>
    <dbReference type="NCBI Taxonomy" id="91324"/>
    <lineage>
        <taxon>Eukaryota</taxon>
        <taxon>Sar</taxon>
        <taxon>Rhizaria</taxon>
        <taxon>Cercozoa</taxon>
        <taxon>Chlorarachniophyceae</taxon>
        <taxon>Lotharella</taxon>
    </lineage>
</organism>
<gene>
    <name evidence="4" type="ORF">LGLO00237_LOCUS9455</name>
</gene>
<dbReference type="InterPro" id="IPR004821">
    <property type="entry name" value="Cyt_trans-like"/>
</dbReference>
<proteinExistence type="predicted"/>
<evidence type="ECO:0000259" key="3">
    <source>
        <dbReference type="Pfam" id="PF01467"/>
    </source>
</evidence>
<dbReference type="NCBIfam" id="TIGR00125">
    <property type="entry name" value="cyt_tran_rel"/>
    <property type="match status" value="1"/>
</dbReference>
<dbReference type="GO" id="GO:0016779">
    <property type="term" value="F:nucleotidyltransferase activity"/>
    <property type="evidence" value="ECO:0007669"/>
    <property type="project" value="UniProtKB-KW"/>
</dbReference>
<keyword evidence="1" id="KW-0808">Transferase</keyword>
<feature type="domain" description="Cytidyltransferase-like" evidence="3">
    <location>
        <begin position="38"/>
        <end position="165"/>
    </location>
</feature>
<dbReference type="PANTHER" id="PTHR43793:SF1">
    <property type="entry name" value="FAD SYNTHASE"/>
    <property type="match status" value="1"/>
</dbReference>
<dbReference type="Gene3D" id="3.40.50.620">
    <property type="entry name" value="HUPs"/>
    <property type="match status" value="1"/>
</dbReference>